<feature type="domain" description="Helitron helicase-like" evidence="1">
    <location>
        <begin position="11"/>
        <end position="72"/>
    </location>
</feature>
<reference evidence="2" key="1">
    <citation type="submission" date="2020-08" db="EMBL/GenBank/DDBJ databases">
        <title>Multicomponent nature underlies the extraordinary mechanical properties of spider dragline silk.</title>
        <authorList>
            <person name="Kono N."/>
            <person name="Nakamura H."/>
            <person name="Mori M."/>
            <person name="Yoshida Y."/>
            <person name="Ohtoshi R."/>
            <person name="Malay A.D."/>
            <person name="Moran D.A.P."/>
            <person name="Tomita M."/>
            <person name="Numata K."/>
            <person name="Arakawa K."/>
        </authorList>
    </citation>
    <scope>NUCLEOTIDE SEQUENCE</scope>
</reference>
<dbReference type="AlphaFoldDB" id="A0A8X6XT25"/>
<dbReference type="EMBL" id="BMAV01012755">
    <property type="protein sequence ID" value="GFY59708.1"/>
    <property type="molecule type" value="Genomic_DNA"/>
</dbReference>
<evidence type="ECO:0000313" key="3">
    <source>
        <dbReference type="Proteomes" id="UP000886998"/>
    </source>
</evidence>
<gene>
    <name evidence="2" type="primary">NOO_LOCUS1863</name>
    <name evidence="2" type="ORF">TNIN_152051</name>
</gene>
<keyword evidence="3" id="KW-1185">Reference proteome</keyword>
<protein>
    <submittedName>
        <fullName evidence="2">Helitron_like_N domain-containing protein</fullName>
    </submittedName>
</protein>
<evidence type="ECO:0000313" key="2">
    <source>
        <dbReference type="EMBL" id="GFY59708.1"/>
    </source>
</evidence>
<dbReference type="Proteomes" id="UP000886998">
    <property type="component" value="Unassembled WGS sequence"/>
</dbReference>
<evidence type="ECO:0000259" key="1">
    <source>
        <dbReference type="Pfam" id="PF14214"/>
    </source>
</evidence>
<sequence length="73" mass="8375">MPSRLISSIHSTIDRYAKIETERLIFIRLNQTKLLSEEYGHLREAVVHDDNSTNVGRLTILPSSYTGSPQHMH</sequence>
<dbReference type="OrthoDB" id="6436573at2759"/>
<organism evidence="2 3">
    <name type="scientific">Trichonephila inaurata madagascariensis</name>
    <dbReference type="NCBI Taxonomy" id="2747483"/>
    <lineage>
        <taxon>Eukaryota</taxon>
        <taxon>Metazoa</taxon>
        <taxon>Ecdysozoa</taxon>
        <taxon>Arthropoda</taxon>
        <taxon>Chelicerata</taxon>
        <taxon>Arachnida</taxon>
        <taxon>Araneae</taxon>
        <taxon>Araneomorphae</taxon>
        <taxon>Entelegynae</taxon>
        <taxon>Araneoidea</taxon>
        <taxon>Nephilidae</taxon>
        <taxon>Trichonephila</taxon>
        <taxon>Trichonephila inaurata</taxon>
    </lineage>
</organism>
<name>A0A8X6XT25_9ARAC</name>
<proteinExistence type="predicted"/>
<comment type="caution">
    <text evidence="2">The sequence shown here is derived from an EMBL/GenBank/DDBJ whole genome shotgun (WGS) entry which is preliminary data.</text>
</comment>
<dbReference type="InterPro" id="IPR025476">
    <property type="entry name" value="Helitron_helicase-like"/>
</dbReference>
<accession>A0A8X6XT25</accession>
<dbReference type="Pfam" id="PF14214">
    <property type="entry name" value="Helitron_like_N"/>
    <property type="match status" value="1"/>
</dbReference>
<feature type="non-terminal residue" evidence="2">
    <location>
        <position position="73"/>
    </location>
</feature>